<dbReference type="PROSITE" id="PS00137">
    <property type="entry name" value="SUBTILASE_HIS"/>
    <property type="match status" value="1"/>
</dbReference>
<dbReference type="PROSITE" id="PS00138">
    <property type="entry name" value="SUBTILASE_SER"/>
    <property type="match status" value="1"/>
</dbReference>
<accession>A0A221VZS3</accession>
<evidence type="ECO:0000256" key="7">
    <source>
        <dbReference type="SAM" id="MobiDB-lite"/>
    </source>
</evidence>
<dbReference type="InterPro" id="IPR015500">
    <property type="entry name" value="Peptidase_S8_subtilisin-rel"/>
</dbReference>
<dbReference type="Pfam" id="PF00082">
    <property type="entry name" value="Peptidase_S8"/>
    <property type="match status" value="1"/>
</dbReference>
<dbReference type="InterPro" id="IPR036852">
    <property type="entry name" value="Peptidase_S8/S53_dom_sf"/>
</dbReference>
<dbReference type="EC" id="3.4.21.-" evidence="11"/>
<reference evidence="11 12" key="1">
    <citation type="submission" date="2017-07" db="EMBL/GenBank/DDBJ databases">
        <title>Complete genome sequence of Actinoalloteichus hoggarensis DSM 45943, type strain of Actinoalloteichus hoggarensis.</title>
        <authorList>
            <person name="Ruckert C."/>
            <person name="Nouioui I."/>
            <person name="Willmese J."/>
            <person name="van Wezel G."/>
            <person name="Klenk H.-P."/>
            <person name="Kalinowski J."/>
            <person name="Zotchev S.B."/>
        </authorList>
    </citation>
    <scope>NUCLEOTIDE SEQUENCE [LARGE SCALE GENOMIC DNA]</scope>
    <source>
        <strain evidence="11 12">DSM 45943</strain>
    </source>
</reference>
<evidence type="ECO:0000256" key="3">
    <source>
        <dbReference type="ARBA" id="ARBA00022801"/>
    </source>
</evidence>
<feature type="signal peptide" evidence="8">
    <location>
        <begin position="1"/>
        <end position="27"/>
    </location>
</feature>
<evidence type="ECO:0000256" key="5">
    <source>
        <dbReference type="PROSITE-ProRule" id="PRU01240"/>
    </source>
</evidence>
<sequence length="423" mass="42888">MVHHERRRWAACLSAVTVGLVIGTASAHGAAVDEGTVAQRAGAESASPRASDEGVGATAPGDIRASASPTAIEDSYLVVLPETVAPESVDTAVESLIGVYGGTLRHTFEHAVRGFSVELDSEAARLLAADPAVAYVEQNQRVSIHDTQQDPTWGLDRIDQRELPLDDSYTYGNTAAGVAAYVIDTGVQPTHVEFGGRAVAAFDSVGDGQDGVDCNGHGTHVAGTIGGTEFGVAKEVAVHGVRVLDCGGSGTIEGVLQGIEWVTANAEGPSVANMSLGGGVSDVLDEAVEESIASGITYVVAAGNDAQDACGTSPARTPAALTVAASDEADVRASFSNLGECVDLFAPGLNITSAWIGSDDAIDVISGTSMASPHVAGAVALFLESAPEATPAEVAEATLAHATVDVITEAGEGTPNLLLYTGD</sequence>
<dbReference type="GO" id="GO:0005615">
    <property type="term" value="C:extracellular space"/>
    <property type="evidence" value="ECO:0007669"/>
    <property type="project" value="TreeGrafter"/>
</dbReference>
<keyword evidence="4 5" id="KW-0720">Serine protease</keyword>
<feature type="active site" description="Charge relay system" evidence="5">
    <location>
        <position position="369"/>
    </location>
</feature>
<dbReference type="InterPro" id="IPR037045">
    <property type="entry name" value="S8pro/Inhibitor_I9_sf"/>
</dbReference>
<evidence type="ECO:0000256" key="6">
    <source>
        <dbReference type="RuleBase" id="RU003355"/>
    </source>
</evidence>
<dbReference type="SUPFAM" id="SSF54897">
    <property type="entry name" value="Protease propeptides/inhibitors"/>
    <property type="match status" value="1"/>
</dbReference>
<dbReference type="SUPFAM" id="SSF52743">
    <property type="entry name" value="Subtilisin-like"/>
    <property type="match status" value="1"/>
</dbReference>
<feature type="domain" description="Peptidase S8/S53" evidence="9">
    <location>
        <begin position="181"/>
        <end position="402"/>
    </location>
</feature>
<feature type="active site" description="Charge relay system" evidence="5">
    <location>
        <position position="184"/>
    </location>
</feature>
<comment type="similarity">
    <text evidence="1 5 6">Belongs to the peptidase S8 family.</text>
</comment>
<dbReference type="FunFam" id="3.40.50.200:FF:000014">
    <property type="entry name" value="Proteinase K"/>
    <property type="match status" value="1"/>
</dbReference>
<proteinExistence type="inferred from homology"/>
<evidence type="ECO:0000259" key="9">
    <source>
        <dbReference type="Pfam" id="PF00082"/>
    </source>
</evidence>
<feature type="chain" id="PRO_5012465748" evidence="8">
    <location>
        <begin position="28"/>
        <end position="423"/>
    </location>
</feature>
<keyword evidence="3 5" id="KW-0378">Hydrolase</keyword>
<dbReference type="OrthoDB" id="9766923at2"/>
<name>A0A221VZS3_9PSEU</name>
<dbReference type="GO" id="GO:0006508">
    <property type="term" value="P:proteolysis"/>
    <property type="evidence" value="ECO:0007669"/>
    <property type="project" value="UniProtKB-KW"/>
</dbReference>
<dbReference type="InterPro" id="IPR023828">
    <property type="entry name" value="Peptidase_S8_Ser-AS"/>
</dbReference>
<dbReference type="Proteomes" id="UP000204221">
    <property type="component" value="Chromosome"/>
</dbReference>
<dbReference type="CDD" id="cd04077">
    <property type="entry name" value="Peptidases_S8_PCSK9_ProteinaseK_like"/>
    <property type="match status" value="1"/>
</dbReference>
<dbReference type="InterPro" id="IPR034193">
    <property type="entry name" value="PCSK9_ProteinaseK-like"/>
</dbReference>
<evidence type="ECO:0000256" key="4">
    <source>
        <dbReference type="ARBA" id="ARBA00022825"/>
    </source>
</evidence>
<keyword evidence="2 5" id="KW-0645">Protease</keyword>
<dbReference type="AlphaFoldDB" id="A0A221VZS3"/>
<organism evidence="11 12">
    <name type="scientific">Actinoalloteichus hoggarensis</name>
    <dbReference type="NCBI Taxonomy" id="1470176"/>
    <lineage>
        <taxon>Bacteria</taxon>
        <taxon>Bacillati</taxon>
        <taxon>Actinomycetota</taxon>
        <taxon>Actinomycetes</taxon>
        <taxon>Pseudonocardiales</taxon>
        <taxon>Pseudonocardiaceae</taxon>
        <taxon>Actinoalloteichus</taxon>
    </lineage>
</organism>
<evidence type="ECO:0000256" key="8">
    <source>
        <dbReference type="SAM" id="SignalP"/>
    </source>
</evidence>
<dbReference type="InterPro" id="IPR022398">
    <property type="entry name" value="Peptidase_S8_His-AS"/>
</dbReference>
<evidence type="ECO:0000313" key="11">
    <source>
        <dbReference type="EMBL" id="ASO19017.1"/>
    </source>
</evidence>
<dbReference type="GO" id="GO:0004252">
    <property type="term" value="F:serine-type endopeptidase activity"/>
    <property type="evidence" value="ECO:0007669"/>
    <property type="project" value="UniProtKB-UniRule"/>
</dbReference>
<keyword evidence="8" id="KW-0732">Signal</keyword>
<dbReference type="PROSITE" id="PS51892">
    <property type="entry name" value="SUBTILASE"/>
    <property type="match status" value="1"/>
</dbReference>
<evidence type="ECO:0000313" key="12">
    <source>
        <dbReference type="Proteomes" id="UP000204221"/>
    </source>
</evidence>
<dbReference type="InterPro" id="IPR050131">
    <property type="entry name" value="Peptidase_S8_subtilisin-like"/>
</dbReference>
<gene>
    <name evidence="11" type="ORF">AHOG_06845</name>
</gene>
<dbReference type="Gene3D" id="3.30.70.80">
    <property type="entry name" value="Peptidase S8 propeptide/proteinase inhibitor I9"/>
    <property type="match status" value="1"/>
</dbReference>
<evidence type="ECO:0000259" key="10">
    <source>
        <dbReference type="Pfam" id="PF05922"/>
    </source>
</evidence>
<dbReference type="PANTHER" id="PTHR43806:SF11">
    <property type="entry name" value="CEREVISIN-RELATED"/>
    <property type="match status" value="1"/>
</dbReference>
<feature type="active site" description="Charge relay system" evidence="5">
    <location>
        <position position="217"/>
    </location>
</feature>
<dbReference type="KEGG" id="ahg:AHOG_06845"/>
<dbReference type="InterPro" id="IPR023827">
    <property type="entry name" value="Peptidase_S8_Asp-AS"/>
</dbReference>
<dbReference type="PROSITE" id="PS00136">
    <property type="entry name" value="SUBTILASE_ASP"/>
    <property type="match status" value="1"/>
</dbReference>
<dbReference type="PANTHER" id="PTHR43806">
    <property type="entry name" value="PEPTIDASE S8"/>
    <property type="match status" value="1"/>
</dbReference>
<dbReference type="PRINTS" id="PR00723">
    <property type="entry name" value="SUBTILISIN"/>
</dbReference>
<dbReference type="Pfam" id="PF05922">
    <property type="entry name" value="Inhibitor_I9"/>
    <property type="match status" value="1"/>
</dbReference>
<evidence type="ECO:0000256" key="1">
    <source>
        <dbReference type="ARBA" id="ARBA00011073"/>
    </source>
</evidence>
<keyword evidence="12" id="KW-1185">Reference proteome</keyword>
<feature type="region of interest" description="Disordered" evidence="7">
    <location>
        <begin position="39"/>
        <end position="65"/>
    </location>
</feature>
<evidence type="ECO:0000256" key="2">
    <source>
        <dbReference type="ARBA" id="ARBA00022670"/>
    </source>
</evidence>
<dbReference type="InterPro" id="IPR010259">
    <property type="entry name" value="S8pro/Inhibitor_I9"/>
</dbReference>
<feature type="domain" description="Inhibitor I9" evidence="10">
    <location>
        <begin position="98"/>
        <end position="145"/>
    </location>
</feature>
<dbReference type="Gene3D" id="3.40.50.200">
    <property type="entry name" value="Peptidase S8/S53 domain"/>
    <property type="match status" value="1"/>
</dbReference>
<protein>
    <submittedName>
        <fullName evidence="11">Extracellular serine proteinase</fullName>
        <ecNumber evidence="11">3.4.21.-</ecNumber>
    </submittedName>
</protein>
<dbReference type="EMBL" id="CP022521">
    <property type="protein sequence ID" value="ASO19017.1"/>
    <property type="molecule type" value="Genomic_DNA"/>
</dbReference>
<dbReference type="InterPro" id="IPR000209">
    <property type="entry name" value="Peptidase_S8/S53_dom"/>
</dbReference>